<evidence type="ECO:0000313" key="14">
    <source>
        <dbReference type="EMBL" id="MBW0480955.1"/>
    </source>
</evidence>
<dbReference type="GO" id="GO:0005876">
    <property type="term" value="C:spindle microtubule"/>
    <property type="evidence" value="ECO:0007669"/>
    <property type="project" value="InterPro"/>
</dbReference>
<dbReference type="PANTHER" id="PTHR28262">
    <property type="entry name" value="DASH COMPLEX SUBUNIT SPC19"/>
    <property type="match status" value="1"/>
</dbReference>
<feature type="compositionally biased region" description="Acidic residues" evidence="13">
    <location>
        <begin position="118"/>
        <end position="127"/>
    </location>
</feature>
<evidence type="ECO:0000256" key="10">
    <source>
        <dbReference type="ARBA" id="ARBA00023242"/>
    </source>
</evidence>
<keyword evidence="15" id="KW-1185">Reference proteome</keyword>
<keyword evidence="6" id="KW-0158">Chromosome</keyword>
<evidence type="ECO:0000256" key="3">
    <source>
        <dbReference type="ARBA" id="ARBA00004629"/>
    </source>
</evidence>
<evidence type="ECO:0000256" key="6">
    <source>
        <dbReference type="ARBA" id="ARBA00022454"/>
    </source>
</evidence>
<accession>A0A9Q3GWB7</accession>
<protein>
    <recommendedName>
        <fullName evidence="5">DASH complex subunit SPC19</fullName>
    </recommendedName>
    <alternativeName>
        <fullName evidence="12">Outer kinetochore protein SPC19</fullName>
    </alternativeName>
</protein>
<organism evidence="14 15">
    <name type="scientific">Austropuccinia psidii MF-1</name>
    <dbReference type="NCBI Taxonomy" id="1389203"/>
    <lineage>
        <taxon>Eukaryota</taxon>
        <taxon>Fungi</taxon>
        <taxon>Dikarya</taxon>
        <taxon>Basidiomycota</taxon>
        <taxon>Pucciniomycotina</taxon>
        <taxon>Pucciniomycetes</taxon>
        <taxon>Pucciniales</taxon>
        <taxon>Sphaerophragmiaceae</taxon>
        <taxon>Austropuccinia</taxon>
    </lineage>
</organism>
<evidence type="ECO:0000256" key="2">
    <source>
        <dbReference type="ARBA" id="ARBA00004186"/>
    </source>
</evidence>
<evidence type="ECO:0000256" key="13">
    <source>
        <dbReference type="SAM" id="MobiDB-lite"/>
    </source>
</evidence>
<dbReference type="GO" id="GO:0042729">
    <property type="term" value="C:DASH complex"/>
    <property type="evidence" value="ECO:0007669"/>
    <property type="project" value="InterPro"/>
</dbReference>
<evidence type="ECO:0000256" key="8">
    <source>
        <dbReference type="ARBA" id="ARBA00022838"/>
    </source>
</evidence>
<comment type="similarity">
    <text evidence="4">Belongs to the DASH complex SPC19 family.</text>
</comment>
<name>A0A9Q3GWB7_9BASI</name>
<keyword evidence="8" id="KW-0995">Kinetochore</keyword>
<reference evidence="14" key="1">
    <citation type="submission" date="2021-03" db="EMBL/GenBank/DDBJ databases">
        <title>Draft genome sequence of rust myrtle Austropuccinia psidii MF-1, a brazilian biotype.</title>
        <authorList>
            <person name="Quecine M.C."/>
            <person name="Pachon D.M.R."/>
            <person name="Bonatelli M.L."/>
            <person name="Correr F.H."/>
            <person name="Franceschini L.M."/>
            <person name="Leite T.F."/>
            <person name="Margarido G.R.A."/>
            <person name="Almeida C.A."/>
            <person name="Ferrarezi J.A."/>
            <person name="Labate C.A."/>
        </authorList>
    </citation>
    <scope>NUCLEOTIDE SEQUENCE</scope>
    <source>
        <strain evidence="14">MF-1</strain>
    </source>
</reference>
<keyword evidence="10" id="KW-0539">Nucleus</keyword>
<evidence type="ECO:0000256" key="9">
    <source>
        <dbReference type="ARBA" id="ARBA00023212"/>
    </source>
</evidence>
<evidence type="ECO:0000256" key="11">
    <source>
        <dbReference type="ARBA" id="ARBA00023328"/>
    </source>
</evidence>
<dbReference type="PANTHER" id="PTHR28262:SF1">
    <property type="entry name" value="DASH COMPLEX SUBUNIT SPC19"/>
    <property type="match status" value="1"/>
</dbReference>
<dbReference type="OrthoDB" id="3361333at2759"/>
<keyword evidence="9" id="KW-0206">Cytoskeleton</keyword>
<dbReference type="InterPro" id="IPR013251">
    <property type="entry name" value="DASH_Spc19"/>
</dbReference>
<dbReference type="GO" id="GO:0008608">
    <property type="term" value="P:attachment of spindle microtubules to kinetochore"/>
    <property type="evidence" value="ECO:0007669"/>
    <property type="project" value="InterPro"/>
</dbReference>
<keyword evidence="11" id="KW-0137">Centromere</keyword>
<evidence type="ECO:0000256" key="7">
    <source>
        <dbReference type="ARBA" id="ARBA00022490"/>
    </source>
</evidence>
<gene>
    <name evidence="14" type="ORF">O181_020670</name>
</gene>
<keyword evidence="7" id="KW-0963">Cytoplasm</keyword>
<comment type="subcellular location">
    <subcellularLocation>
        <location evidence="3">Chromosome</location>
        <location evidence="3">Centromere</location>
        <location evidence="3">Kinetochore</location>
    </subcellularLocation>
    <subcellularLocation>
        <location evidence="2">Cytoplasm</location>
        <location evidence="2">Cytoskeleton</location>
        <location evidence="2">Spindle</location>
    </subcellularLocation>
    <subcellularLocation>
        <location evidence="1">Nucleus</location>
    </subcellularLocation>
</comment>
<dbReference type="Proteomes" id="UP000765509">
    <property type="component" value="Unassembled WGS sequence"/>
</dbReference>
<dbReference type="Pfam" id="PF08287">
    <property type="entry name" value="DASH_Spc19"/>
    <property type="match status" value="1"/>
</dbReference>
<comment type="caution">
    <text evidence="14">The sequence shown here is derived from an EMBL/GenBank/DDBJ whole genome shotgun (WGS) entry which is preliminary data.</text>
</comment>
<proteinExistence type="inferred from homology"/>
<evidence type="ECO:0000256" key="12">
    <source>
        <dbReference type="ARBA" id="ARBA00032583"/>
    </source>
</evidence>
<sequence>MNRHQWQCVQVPPDSTLDSFSQANQSLQTLNSNLKLCIDSLETYTRNVPRIQKVLSNAQFFELVSVSEIRAAQYQLSSELEPHLKELLNHAESGLIRLQKREQIIRTSLSKKKRATQSDEEDQDDENNEKKEVEKEDELNHKFERLESTGEQVKAQKQSLCDEIAFLDRELSKKRIVYQTLTKNSV</sequence>
<evidence type="ECO:0000256" key="1">
    <source>
        <dbReference type="ARBA" id="ARBA00004123"/>
    </source>
</evidence>
<evidence type="ECO:0000256" key="5">
    <source>
        <dbReference type="ARBA" id="ARBA00016329"/>
    </source>
</evidence>
<evidence type="ECO:0000313" key="15">
    <source>
        <dbReference type="Proteomes" id="UP000765509"/>
    </source>
</evidence>
<dbReference type="AlphaFoldDB" id="A0A9Q3GWB7"/>
<feature type="region of interest" description="Disordered" evidence="13">
    <location>
        <begin position="109"/>
        <end position="155"/>
    </location>
</feature>
<evidence type="ECO:0000256" key="4">
    <source>
        <dbReference type="ARBA" id="ARBA00008952"/>
    </source>
</evidence>
<feature type="compositionally biased region" description="Basic and acidic residues" evidence="13">
    <location>
        <begin position="128"/>
        <end position="148"/>
    </location>
</feature>
<dbReference type="EMBL" id="AVOT02006184">
    <property type="protein sequence ID" value="MBW0480955.1"/>
    <property type="molecule type" value="Genomic_DNA"/>
</dbReference>